<dbReference type="Pfam" id="PF03184">
    <property type="entry name" value="DDE_1"/>
    <property type="match status" value="1"/>
</dbReference>
<evidence type="ECO:0000313" key="2">
    <source>
        <dbReference type="EMBL" id="GFN82020.1"/>
    </source>
</evidence>
<dbReference type="Proteomes" id="UP000735302">
    <property type="component" value="Unassembled WGS sequence"/>
</dbReference>
<dbReference type="EMBL" id="BLXT01000975">
    <property type="protein sequence ID" value="GFN82020.1"/>
    <property type="molecule type" value="Genomic_DNA"/>
</dbReference>
<gene>
    <name evidence="2" type="ORF">PoB_000852600</name>
</gene>
<keyword evidence="3" id="KW-1185">Reference proteome</keyword>
<protein>
    <submittedName>
        <fullName evidence="2">Tigger transposable element-derived protein 6</fullName>
    </submittedName>
</protein>
<proteinExistence type="predicted"/>
<dbReference type="InterPro" id="IPR004875">
    <property type="entry name" value="DDE_SF_endonuclease_dom"/>
</dbReference>
<name>A0AAV3YFS1_9GAST</name>
<evidence type="ECO:0000313" key="3">
    <source>
        <dbReference type="Proteomes" id="UP000735302"/>
    </source>
</evidence>
<feature type="domain" description="DDE-1" evidence="1">
    <location>
        <begin position="86"/>
        <end position="204"/>
    </location>
</feature>
<accession>A0AAV3YFS1</accession>
<comment type="caution">
    <text evidence="2">The sequence shown here is derived from an EMBL/GenBank/DDBJ whole genome shotgun (WGS) entry which is preliminary data.</text>
</comment>
<evidence type="ECO:0000259" key="1">
    <source>
        <dbReference type="Pfam" id="PF03184"/>
    </source>
</evidence>
<sequence length="207" mass="23541">MECNSQLSIRQPEVVSVARESALSRHNVITFLKNHEIVYRKIKVTSPNVYNLDEIGMTTIHNPPKVLPQKELKQVRKVISQERGELVTLLGIVFADGTYVLSVLIFPRKKENTFHERHFTRYTRAYHESAYGWINGDLSSKHSGALQSNLVLICGNRENLLSLSVLTYTKAHQVHVIMLPSRTSHKTEPLNKTVFGPLKTYFNAACV</sequence>
<organism evidence="2 3">
    <name type="scientific">Plakobranchus ocellatus</name>
    <dbReference type="NCBI Taxonomy" id="259542"/>
    <lineage>
        <taxon>Eukaryota</taxon>
        <taxon>Metazoa</taxon>
        <taxon>Spiralia</taxon>
        <taxon>Lophotrochozoa</taxon>
        <taxon>Mollusca</taxon>
        <taxon>Gastropoda</taxon>
        <taxon>Heterobranchia</taxon>
        <taxon>Euthyneura</taxon>
        <taxon>Panpulmonata</taxon>
        <taxon>Sacoglossa</taxon>
        <taxon>Placobranchoidea</taxon>
        <taxon>Plakobranchidae</taxon>
        <taxon>Plakobranchus</taxon>
    </lineage>
</organism>
<dbReference type="GO" id="GO:0003676">
    <property type="term" value="F:nucleic acid binding"/>
    <property type="evidence" value="ECO:0007669"/>
    <property type="project" value="InterPro"/>
</dbReference>
<dbReference type="AlphaFoldDB" id="A0AAV3YFS1"/>
<reference evidence="2 3" key="1">
    <citation type="journal article" date="2021" name="Elife">
        <title>Chloroplast acquisition without the gene transfer in kleptoplastic sea slugs, Plakobranchus ocellatus.</title>
        <authorList>
            <person name="Maeda T."/>
            <person name="Takahashi S."/>
            <person name="Yoshida T."/>
            <person name="Shimamura S."/>
            <person name="Takaki Y."/>
            <person name="Nagai Y."/>
            <person name="Toyoda A."/>
            <person name="Suzuki Y."/>
            <person name="Arimoto A."/>
            <person name="Ishii H."/>
            <person name="Satoh N."/>
            <person name="Nishiyama T."/>
            <person name="Hasebe M."/>
            <person name="Maruyama T."/>
            <person name="Minagawa J."/>
            <person name="Obokata J."/>
            <person name="Shigenobu S."/>
        </authorList>
    </citation>
    <scope>NUCLEOTIDE SEQUENCE [LARGE SCALE GENOMIC DNA]</scope>
</reference>